<evidence type="ECO:0000256" key="1">
    <source>
        <dbReference type="ARBA" id="ARBA00022553"/>
    </source>
</evidence>
<reference evidence="4 5" key="1">
    <citation type="submission" date="2019-05" db="EMBL/GenBank/DDBJ databases">
        <title>Genome sequences of Thalassotalea litorea 1K03283.</title>
        <authorList>
            <person name="Zhang D."/>
        </authorList>
    </citation>
    <scope>NUCLEOTIDE SEQUENCE [LARGE SCALE GENOMIC DNA]</scope>
    <source>
        <strain evidence="4 5">MCCC 1K03283</strain>
    </source>
</reference>
<evidence type="ECO:0000259" key="3">
    <source>
        <dbReference type="PROSITE" id="PS50110"/>
    </source>
</evidence>
<sequence>MAEKILLVEDNKSVQAQLKELLEQQGHQVTTACNGLDGYNKALAETYDLCIVDHLMPLMDGPQLLKNLKGMENNSPRAVMFLSTQDPKLVNSLAETKLADACLTKPIEKEAFLNAMGKLLESEDWAAAG</sequence>
<dbReference type="CDD" id="cd00156">
    <property type="entry name" value="REC"/>
    <property type="match status" value="1"/>
</dbReference>
<protein>
    <submittedName>
        <fullName evidence="4">Response regulator</fullName>
    </submittedName>
</protein>
<dbReference type="PANTHER" id="PTHR44591:SF25">
    <property type="entry name" value="CHEMOTAXIS TWO-COMPONENT RESPONSE REGULATOR"/>
    <property type="match status" value="1"/>
</dbReference>
<proteinExistence type="predicted"/>
<dbReference type="Pfam" id="PF00072">
    <property type="entry name" value="Response_reg"/>
    <property type="match status" value="1"/>
</dbReference>
<dbReference type="PROSITE" id="PS50110">
    <property type="entry name" value="RESPONSE_REGULATORY"/>
    <property type="match status" value="1"/>
</dbReference>
<dbReference type="AlphaFoldDB" id="A0A5R9J066"/>
<dbReference type="InterPro" id="IPR011006">
    <property type="entry name" value="CheY-like_superfamily"/>
</dbReference>
<dbReference type="SUPFAM" id="SSF52172">
    <property type="entry name" value="CheY-like"/>
    <property type="match status" value="1"/>
</dbReference>
<keyword evidence="5" id="KW-1185">Reference proteome</keyword>
<dbReference type="PANTHER" id="PTHR44591">
    <property type="entry name" value="STRESS RESPONSE REGULATOR PROTEIN 1"/>
    <property type="match status" value="1"/>
</dbReference>
<evidence type="ECO:0000313" key="5">
    <source>
        <dbReference type="Proteomes" id="UP000307790"/>
    </source>
</evidence>
<accession>A0A5R9J066</accession>
<organism evidence="4 5">
    <name type="scientific">Thalassotalea litorea</name>
    <dbReference type="NCBI Taxonomy" id="2020715"/>
    <lineage>
        <taxon>Bacteria</taxon>
        <taxon>Pseudomonadati</taxon>
        <taxon>Pseudomonadota</taxon>
        <taxon>Gammaproteobacteria</taxon>
        <taxon>Alteromonadales</taxon>
        <taxon>Colwelliaceae</taxon>
        <taxon>Thalassotalea</taxon>
    </lineage>
</organism>
<name>A0A5R9J066_9GAMM</name>
<evidence type="ECO:0000256" key="2">
    <source>
        <dbReference type="PROSITE-ProRule" id="PRU00169"/>
    </source>
</evidence>
<dbReference type="RefSeq" id="WP_138318171.1">
    <property type="nucleotide sequence ID" value="NZ_VCBC01000002.1"/>
</dbReference>
<dbReference type="Gene3D" id="3.40.50.2300">
    <property type="match status" value="1"/>
</dbReference>
<dbReference type="InterPro" id="IPR050595">
    <property type="entry name" value="Bact_response_regulator"/>
</dbReference>
<evidence type="ECO:0000313" key="4">
    <source>
        <dbReference type="EMBL" id="TLU67568.1"/>
    </source>
</evidence>
<keyword evidence="1 2" id="KW-0597">Phosphoprotein</keyword>
<feature type="domain" description="Response regulatory" evidence="3">
    <location>
        <begin position="4"/>
        <end position="120"/>
    </location>
</feature>
<dbReference type="EMBL" id="VCBC01000002">
    <property type="protein sequence ID" value="TLU67568.1"/>
    <property type="molecule type" value="Genomic_DNA"/>
</dbReference>
<dbReference type="OrthoDB" id="9800897at2"/>
<dbReference type="InterPro" id="IPR001789">
    <property type="entry name" value="Sig_transdc_resp-reg_receiver"/>
</dbReference>
<feature type="modified residue" description="4-aspartylphosphate" evidence="2">
    <location>
        <position position="53"/>
    </location>
</feature>
<comment type="caution">
    <text evidence="4">The sequence shown here is derived from an EMBL/GenBank/DDBJ whole genome shotgun (WGS) entry which is preliminary data.</text>
</comment>
<dbReference type="SMART" id="SM00448">
    <property type="entry name" value="REC"/>
    <property type="match status" value="1"/>
</dbReference>
<dbReference type="Proteomes" id="UP000307790">
    <property type="component" value="Unassembled WGS sequence"/>
</dbReference>
<gene>
    <name evidence="4" type="ORF">FE810_01065</name>
</gene>
<dbReference type="GO" id="GO:0000160">
    <property type="term" value="P:phosphorelay signal transduction system"/>
    <property type="evidence" value="ECO:0007669"/>
    <property type="project" value="InterPro"/>
</dbReference>